<comment type="caution">
    <text evidence="1">The sequence shown here is derived from an EMBL/GenBank/DDBJ whole genome shotgun (WGS) entry which is preliminary data.</text>
</comment>
<dbReference type="HOGENOM" id="CLU_1535639_0_0_5"/>
<evidence type="ECO:0000313" key="2">
    <source>
        <dbReference type="Proteomes" id="UP000009017"/>
    </source>
</evidence>
<reference evidence="1 2" key="1">
    <citation type="submission" date="2012-03" db="EMBL/GenBank/DDBJ databases">
        <title>The Genome Sequence of Bartonella melophagi K-2C.</title>
        <authorList>
            <consortium name="The Broad Institute Genome Sequencing Platform"/>
            <consortium name="The Broad Institute Genome Sequencing Center for Infectious Disease"/>
            <person name="Feldgarden M."/>
            <person name="Kirby J."/>
            <person name="Kosoy M."/>
            <person name="Birtles R."/>
            <person name="Probert W.S."/>
            <person name="Chiaraviglio L."/>
            <person name="Young S.K."/>
            <person name="Zeng Q."/>
            <person name="Gargeya S."/>
            <person name="Fitzgerald M."/>
            <person name="Haas B."/>
            <person name="Abouelleil A."/>
            <person name="Alvarado L."/>
            <person name="Arachchi H.M."/>
            <person name="Berlin A."/>
            <person name="Chapman S.B."/>
            <person name="Gearin G."/>
            <person name="Goldberg J."/>
            <person name="Griggs A."/>
            <person name="Gujja S."/>
            <person name="Hansen M."/>
            <person name="Heiman D."/>
            <person name="Howarth C."/>
            <person name="Larimer J."/>
            <person name="Lui A."/>
            <person name="MacDonald P.J.P."/>
            <person name="McCowen C."/>
            <person name="Montmayeur A."/>
            <person name="Murphy C."/>
            <person name="Neiman D."/>
            <person name="Pearson M."/>
            <person name="Priest M."/>
            <person name="Roberts A."/>
            <person name="Saif S."/>
            <person name="Shea T."/>
            <person name="Sisk P."/>
            <person name="Stolte C."/>
            <person name="Sykes S."/>
            <person name="Wortman J."/>
            <person name="Nusbaum C."/>
            <person name="Birren B."/>
        </authorList>
    </citation>
    <scope>NUCLEOTIDE SEQUENCE [LARGE SCALE GENOMIC DNA]</scope>
    <source>
        <strain evidence="1 2">K-2C</strain>
    </source>
</reference>
<feature type="non-terminal residue" evidence="1">
    <location>
        <position position="1"/>
    </location>
</feature>
<evidence type="ECO:0000313" key="1">
    <source>
        <dbReference type="EMBL" id="EJF90784.1"/>
    </source>
</evidence>
<organism evidence="1 2">
    <name type="scientific">Bartonella melophagi K-2C</name>
    <dbReference type="NCBI Taxonomy" id="1094557"/>
    <lineage>
        <taxon>Bacteria</taxon>
        <taxon>Pseudomonadati</taxon>
        <taxon>Pseudomonadota</taxon>
        <taxon>Alphaproteobacteria</taxon>
        <taxon>Hyphomicrobiales</taxon>
        <taxon>Bartonellaceae</taxon>
        <taxon>Bartonella</taxon>
    </lineage>
</organism>
<sequence>DPYKNTEVLGHISDFTPEQLREFSLRNKELLAKARQNGSLKIDPYVASDNKPTTQEDSPKTSIMEALGWGSVHGATLGYDDEIAAGTSSLFGKETYDDGVKRRRDYQKLLAKEHPYAYVTGNLVGGLATLVPAIVGGPFVAGGAAAGRGIAAAIRATPAAIRATPAAMRAAPAAV</sequence>
<feature type="non-terminal residue" evidence="1">
    <location>
        <position position="175"/>
    </location>
</feature>
<dbReference type="Proteomes" id="UP000009017">
    <property type="component" value="Unassembled WGS sequence"/>
</dbReference>
<dbReference type="EMBL" id="AIMA01000010">
    <property type="protein sequence ID" value="EJF90784.1"/>
    <property type="molecule type" value="Genomic_DNA"/>
</dbReference>
<gene>
    <name evidence="1" type="ORF">ME3_00580</name>
</gene>
<proteinExistence type="predicted"/>
<keyword evidence="2" id="KW-1185">Reference proteome</keyword>
<protein>
    <submittedName>
        <fullName evidence="1">Uncharacterized protein</fullName>
    </submittedName>
</protein>
<name>J0R532_9HYPH</name>
<accession>J0R532</accession>
<dbReference type="AlphaFoldDB" id="J0R532"/>